<dbReference type="InterPro" id="IPR015943">
    <property type="entry name" value="WD40/YVTN_repeat-like_dom_sf"/>
</dbReference>
<evidence type="ECO:0000256" key="1">
    <source>
        <dbReference type="ARBA" id="ARBA00022574"/>
    </source>
</evidence>
<dbReference type="PROSITE" id="PS50294">
    <property type="entry name" value="WD_REPEATS_REGION"/>
    <property type="match status" value="2"/>
</dbReference>
<dbReference type="Pfam" id="PF25391">
    <property type="entry name" value="WD40_Gbeta"/>
    <property type="match status" value="1"/>
</dbReference>
<dbReference type="SMART" id="SM00320">
    <property type="entry name" value="WD40"/>
    <property type="match status" value="7"/>
</dbReference>
<dbReference type="PROSITE" id="PS50082">
    <property type="entry name" value="WD_REPEATS_2"/>
    <property type="match status" value="2"/>
</dbReference>
<dbReference type="PROSITE" id="PS00678">
    <property type="entry name" value="WD_REPEATS_1"/>
    <property type="match status" value="1"/>
</dbReference>
<dbReference type="SUPFAM" id="SSF50978">
    <property type="entry name" value="WD40 repeat-like"/>
    <property type="match status" value="1"/>
</dbReference>
<evidence type="ECO:0000256" key="2">
    <source>
        <dbReference type="ARBA" id="ARBA00022737"/>
    </source>
</evidence>
<evidence type="ECO:0000313" key="4">
    <source>
        <dbReference type="EMBL" id="KAJ3450054.1"/>
    </source>
</evidence>
<protein>
    <submittedName>
        <fullName evidence="4">Guanine nucleotide-binding protein subunit beta-1</fullName>
    </submittedName>
</protein>
<dbReference type="Gene3D" id="2.130.10.10">
    <property type="entry name" value="YVTN repeat-like/Quinoprotein amine dehydrogenase"/>
    <property type="match status" value="1"/>
</dbReference>
<name>A0AAV8ACS9_9EUKA</name>
<dbReference type="InterPro" id="IPR019775">
    <property type="entry name" value="WD40_repeat_CS"/>
</dbReference>
<sequence>MSYDLKEIDNSIRNIDLLKEKIKKKTTPMLSSYNVDPIGQLKIQNVRSLSTIGKIYDCSWSSNSQNFITLASGVMYCYDPLKTDYLWKINCFSSKTITCSYGTKGRLVACGGIECSVNIFNIESSSIPNNKNKIKNLFRKKKKKNFGSNFNFTEHQGWISSCLFIDETSLASSSGDTTCHIIDIEKQKSKNHFVGHEQDVVCVEYNSKKPNNLISGSSDGSARLWDIRTNSAVHTFLYENEVDDISFFPDGNAFASINSNVGSMYDLRTNKLINQYRVDDVTITPNIAFSSSGRILFISNADNNIICFDTLTTKKISSFTNHTENISTLRLSPNGYALLSVGWDSKVNLWA</sequence>
<dbReference type="Proteomes" id="UP001146793">
    <property type="component" value="Unassembled WGS sequence"/>
</dbReference>
<evidence type="ECO:0000256" key="3">
    <source>
        <dbReference type="PROSITE-ProRule" id="PRU00221"/>
    </source>
</evidence>
<dbReference type="AlphaFoldDB" id="A0AAV8ACS9"/>
<comment type="caution">
    <text evidence="4">The sequence shown here is derived from an EMBL/GenBank/DDBJ whole genome shotgun (WGS) entry which is preliminary data.</text>
</comment>
<evidence type="ECO:0000313" key="5">
    <source>
        <dbReference type="Proteomes" id="UP001146793"/>
    </source>
</evidence>
<dbReference type="GO" id="GO:0007165">
    <property type="term" value="P:signal transduction"/>
    <property type="evidence" value="ECO:0007669"/>
    <property type="project" value="InterPro"/>
</dbReference>
<accession>A0AAV8ACS9</accession>
<dbReference type="InterPro" id="IPR036322">
    <property type="entry name" value="WD40_repeat_dom_sf"/>
</dbReference>
<keyword evidence="2" id="KW-0677">Repeat</keyword>
<keyword evidence="1 3" id="KW-0853">WD repeat</keyword>
<dbReference type="EMBL" id="JANTQA010000012">
    <property type="protein sequence ID" value="KAJ3450054.1"/>
    <property type="molecule type" value="Genomic_DNA"/>
</dbReference>
<organism evidence="4 5">
    <name type="scientific">Anaeramoeba flamelloides</name>
    <dbReference type="NCBI Taxonomy" id="1746091"/>
    <lineage>
        <taxon>Eukaryota</taxon>
        <taxon>Metamonada</taxon>
        <taxon>Anaeramoebidae</taxon>
        <taxon>Anaeramoeba</taxon>
    </lineage>
</organism>
<feature type="repeat" description="WD" evidence="3">
    <location>
        <begin position="319"/>
        <end position="351"/>
    </location>
</feature>
<dbReference type="InterPro" id="IPR016346">
    <property type="entry name" value="G-protein_beta_1-5"/>
</dbReference>
<proteinExistence type="predicted"/>
<gene>
    <name evidence="4" type="ORF">M0812_06219</name>
</gene>
<dbReference type="InterPro" id="IPR001680">
    <property type="entry name" value="WD40_rpt"/>
</dbReference>
<dbReference type="PANTHER" id="PTHR19850">
    <property type="entry name" value="GUANINE NUCLEOTIDE-BINDING PROTEIN BETA G PROTEIN BETA"/>
    <property type="match status" value="1"/>
</dbReference>
<feature type="repeat" description="WD" evidence="3">
    <location>
        <begin position="193"/>
        <end position="235"/>
    </location>
</feature>
<reference evidence="4" key="1">
    <citation type="submission" date="2022-08" db="EMBL/GenBank/DDBJ databases">
        <title>Novel sulphate-reducing endosymbionts in the free-living metamonad Anaeramoeba.</title>
        <authorList>
            <person name="Jerlstrom-Hultqvist J."/>
            <person name="Cepicka I."/>
            <person name="Gallot-Lavallee L."/>
            <person name="Salas-Leiva D."/>
            <person name="Curtis B.A."/>
            <person name="Zahonova K."/>
            <person name="Pipaliya S."/>
            <person name="Dacks J."/>
            <person name="Roger A.J."/>
        </authorList>
    </citation>
    <scope>NUCLEOTIDE SEQUENCE</scope>
    <source>
        <strain evidence="4">Busselton2</strain>
    </source>
</reference>